<reference evidence="5" key="1">
    <citation type="journal article" date="2018" name="Nat. Microbiol.">
        <title>Leveraging single-cell genomics to expand the fungal tree of life.</title>
        <authorList>
            <person name="Ahrendt S.R."/>
            <person name="Quandt C.A."/>
            <person name="Ciobanu D."/>
            <person name="Clum A."/>
            <person name="Salamov A."/>
            <person name="Andreopoulos B."/>
            <person name="Cheng J.F."/>
            <person name="Woyke T."/>
            <person name="Pelin A."/>
            <person name="Henrissat B."/>
            <person name="Reynolds N.K."/>
            <person name="Benny G.L."/>
            <person name="Smith M.E."/>
            <person name="James T.Y."/>
            <person name="Grigoriev I.V."/>
        </authorList>
    </citation>
    <scope>NUCLEOTIDE SEQUENCE [LARGE SCALE GENOMIC DNA]</scope>
    <source>
        <strain evidence="5">RSA 468</strain>
    </source>
</reference>
<dbReference type="CDD" id="cd04496">
    <property type="entry name" value="SSB_OBF"/>
    <property type="match status" value="1"/>
</dbReference>
<dbReference type="Pfam" id="PF00436">
    <property type="entry name" value="SSB"/>
    <property type="match status" value="1"/>
</dbReference>
<dbReference type="PROSITE" id="PS50935">
    <property type="entry name" value="SSB"/>
    <property type="match status" value="1"/>
</dbReference>
<dbReference type="PANTHER" id="PTHR10302:SF0">
    <property type="entry name" value="SINGLE-STRANDED DNA-BINDING PROTEIN, MITOCHONDRIAL"/>
    <property type="match status" value="1"/>
</dbReference>
<gene>
    <name evidence="4" type="ORF">BJ085DRAFT_37752</name>
</gene>
<keyword evidence="5" id="KW-1185">Reference proteome</keyword>
<dbReference type="PANTHER" id="PTHR10302">
    <property type="entry name" value="SINGLE-STRANDED DNA-BINDING PROTEIN"/>
    <property type="match status" value="1"/>
</dbReference>
<dbReference type="InterPro" id="IPR011344">
    <property type="entry name" value="ssDNA-bd"/>
</dbReference>
<protein>
    <submittedName>
        <fullName evidence="4">Uncharacterized protein</fullName>
    </submittedName>
</protein>
<dbReference type="AlphaFoldDB" id="A0A4V1J5W4"/>
<evidence type="ECO:0000256" key="3">
    <source>
        <dbReference type="SAM" id="MobiDB-lite"/>
    </source>
</evidence>
<dbReference type="InterPro" id="IPR000424">
    <property type="entry name" value="Primosome_PriB/ssb"/>
</dbReference>
<organism evidence="4 5">
    <name type="scientific">Dimargaris cristalligena</name>
    <dbReference type="NCBI Taxonomy" id="215637"/>
    <lineage>
        <taxon>Eukaryota</taxon>
        <taxon>Fungi</taxon>
        <taxon>Fungi incertae sedis</taxon>
        <taxon>Zoopagomycota</taxon>
        <taxon>Kickxellomycotina</taxon>
        <taxon>Dimargaritomycetes</taxon>
        <taxon>Dimargaritales</taxon>
        <taxon>Dimargaritaceae</taxon>
        <taxon>Dimargaris</taxon>
    </lineage>
</organism>
<dbReference type="SUPFAM" id="SSF50249">
    <property type="entry name" value="Nucleic acid-binding proteins"/>
    <property type="match status" value="1"/>
</dbReference>
<feature type="region of interest" description="Disordered" evidence="3">
    <location>
        <begin position="129"/>
        <end position="152"/>
    </location>
</feature>
<evidence type="ECO:0000256" key="1">
    <source>
        <dbReference type="ARBA" id="ARBA00023125"/>
    </source>
</evidence>
<keyword evidence="1 2" id="KW-0238">DNA-binding</keyword>
<dbReference type="InterPro" id="IPR012340">
    <property type="entry name" value="NA-bd_OB-fold"/>
</dbReference>
<dbReference type="Proteomes" id="UP000268162">
    <property type="component" value="Unassembled WGS sequence"/>
</dbReference>
<dbReference type="GO" id="GO:0006264">
    <property type="term" value="P:mitochondrial DNA replication"/>
    <property type="evidence" value="ECO:0007669"/>
    <property type="project" value="TreeGrafter"/>
</dbReference>
<evidence type="ECO:0000313" key="4">
    <source>
        <dbReference type="EMBL" id="RKP40469.1"/>
    </source>
</evidence>
<name>A0A4V1J5W4_9FUNG</name>
<dbReference type="STRING" id="215637.A0A4V1J5W4"/>
<evidence type="ECO:0000313" key="5">
    <source>
        <dbReference type="Proteomes" id="UP000268162"/>
    </source>
</evidence>
<dbReference type="HAMAP" id="MF_00984">
    <property type="entry name" value="SSB"/>
    <property type="match status" value="1"/>
</dbReference>
<sequence length="152" mass="16970">MTHLLRSSALKSAAVRPFSSRLFSSTAQRSLVNQITLVGHVGADAESHEFTNGNSVVNFNLATTSHHRNKDNDMVETVQWHRIRSYGANVAWLPEKIKKGALVYVRGSLRYDSFTDKDGNERTATYIKSEQVKKLRDPGTKQYEAGEAASED</sequence>
<dbReference type="GO" id="GO:0042645">
    <property type="term" value="C:mitochondrial nucleoid"/>
    <property type="evidence" value="ECO:0007669"/>
    <property type="project" value="TreeGrafter"/>
</dbReference>
<accession>A0A4V1J5W4</accession>
<feature type="compositionally biased region" description="Basic and acidic residues" evidence="3">
    <location>
        <begin position="130"/>
        <end position="139"/>
    </location>
</feature>
<dbReference type="EMBL" id="ML002208">
    <property type="protein sequence ID" value="RKP40469.1"/>
    <property type="molecule type" value="Genomic_DNA"/>
</dbReference>
<dbReference type="GO" id="GO:0003697">
    <property type="term" value="F:single-stranded DNA binding"/>
    <property type="evidence" value="ECO:0007669"/>
    <property type="project" value="InterPro"/>
</dbReference>
<dbReference type="OrthoDB" id="1078367at2759"/>
<proteinExistence type="inferred from homology"/>
<evidence type="ECO:0000256" key="2">
    <source>
        <dbReference type="PROSITE-ProRule" id="PRU00252"/>
    </source>
</evidence>
<dbReference type="Gene3D" id="2.40.50.140">
    <property type="entry name" value="Nucleic acid-binding proteins"/>
    <property type="match status" value="1"/>
</dbReference>
<dbReference type="NCBIfam" id="TIGR00621">
    <property type="entry name" value="ssb"/>
    <property type="match status" value="1"/>
</dbReference>